<organism evidence="1 2">
    <name type="scientific">Handroanthus impetiginosus</name>
    <dbReference type="NCBI Taxonomy" id="429701"/>
    <lineage>
        <taxon>Eukaryota</taxon>
        <taxon>Viridiplantae</taxon>
        <taxon>Streptophyta</taxon>
        <taxon>Embryophyta</taxon>
        <taxon>Tracheophyta</taxon>
        <taxon>Spermatophyta</taxon>
        <taxon>Magnoliopsida</taxon>
        <taxon>eudicotyledons</taxon>
        <taxon>Gunneridae</taxon>
        <taxon>Pentapetalae</taxon>
        <taxon>asterids</taxon>
        <taxon>lamiids</taxon>
        <taxon>Lamiales</taxon>
        <taxon>Bignoniaceae</taxon>
        <taxon>Crescentiina</taxon>
        <taxon>Tabebuia alliance</taxon>
        <taxon>Handroanthus</taxon>
    </lineage>
</organism>
<evidence type="ECO:0000313" key="1">
    <source>
        <dbReference type="EMBL" id="PIN01792.1"/>
    </source>
</evidence>
<reference evidence="2" key="1">
    <citation type="journal article" date="2018" name="Gigascience">
        <title>Genome assembly of the Pink Ipe (Handroanthus impetiginosus, Bignoniaceae), a highly valued, ecologically keystone Neotropical timber forest tree.</title>
        <authorList>
            <person name="Silva-Junior O.B."/>
            <person name="Grattapaglia D."/>
            <person name="Novaes E."/>
            <person name="Collevatti R.G."/>
        </authorList>
    </citation>
    <scope>NUCLEOTIDE SEQUENCE [LARGE SCALE GENOMIC DNA]</scope>
    <source>
        <strain evidence="2">cv. UFG-1</strain>
    </source>
</reference>
<comment type="caution">
    <text evidence="1">The sequence shown here is derived from an EMBL/GenBank/DDBJ whole genome shotgun (WGS) entry which is preliminary data.</text>
</comment>
<dbReference type="EMBL" id="NKXS01006252">
    <property type="protein sequence ID" value="PIN01792.1"/>
    <property type="molecule type" value="Genomic_DNA"/>
</dbReference>
<keyword evidence="2" id="KW-1185">Reference proteome</keyword>
<dbReference type="OrthoDB" id="914170at2759"/>
<evidence type="ECO:0000313" key="2">
    <source>
        <dbReference type="Proteomes" id="UP000231279"/>
    </source>
</evidence>
<proteinExistence type="predicted"/>
<name>A0A2G9G994_9LAMI</name>
<gene>
    <name evidence="1" type="ORF">CDL12_25699</name>
</gene>
<dbReference type="AlphaFoldDB" id="A0A2G9G994"/>
<dbReference type="STRING" id="429701.A0A2G9G994"/>
<dbReference type="PANTHER" id="PTHR33116:SF84">
    <property type="entry name" value="RNA-DIRECTED DNA POLYMERASE"/>
    <property type="match status" value="1"/>
</dbReference>
<accession>A0A2G9G994</accession>
<evidence type="ECO:0008006" key="3">
    <source>
        <dbReference type="Google" id="ProtNLM"/>
    </source>
</evidence>
<dbReference type="Proteomes" id="UP000231279">
    <property type="component" value="Unassembled WGS sequence"/>
</dbReference>
<protein>
    <recommendedName>
        <fullName evidence="3">Reverse transcriptase zinc-binding domain-containing protein</fullName>
    </recommendedName>
</protein>
<sequence>MRWKKKALSHGGRLTLIKSVLMSMPLYFFQVLRPTKSVITRIERIFNTLFWRDFGNQHKVHWTAWQTHCFPYNEYGFGIRCLTDVIRAFSYSLWARFLKDKYGFHFNEESYTPLASSSLTWRRLWAIKETVERQLFWSIGYGAISFWHDHWCGHTTISKHFNIPAPTIVLVAAYIDDGAWNLGKLHSDLRSEMINVIIEVPITTTNKDIPIWKLLHDGNFNISIAWELVWQRAPPNCLAKAIWLPFIPPTISIFVLRLLHNKIPFEEHMLNYQNNLNEFPSNPIILKHAFYLLAHFIQIIGMGQR</sequence>
<dbReference type="PANTHER" id="PTHR33116">
    <property type="entry name" value="REVERSE TRANSCRIPTASE ZINC-BINDING DOMAIN-CONTAINING PROTEIN-RELATED-RELATED"/>
    <property type="match status" value="1"/>
</dbReference>